<sequence>MFEGIITPIVTPFKRDAEQSINYEATELLIEHLIKHGVNGIFPLGSNGEFHVMSYEEKILFSKFVIEKVNKRVPVYIGTGTCSTRETINLSKEVENMGADALSIITPYFISPSDDELVDYYNEIAANVNLPIIAYNIPKNTGINISKEVLQKLIQIDKIKGIKDSSGDLKNLASYLDVVADSSVNVLVGSDSKISEGYKLGAAGAIAGTSNLITDTLVSLDDALKLGKEEVAQTYQNDIEILRKVLKLGTVPSILKRSIELANIAPVGPARKPIGETNALIDKDIKTMLEYYF</sequence>
<evidence type="ECO:0000256" key="1">
    <source>
        <dbReference type="ARBA" id="ARBA00007592"/>
    </source>
</evidence>
<keyword evidence="6" id="KW-1185">Reference proteome</keyword>
<dbReference type="InterPro" id="IPR002220">
    <property type="entry name" value="DapA-like"/>
</dbReference>
<dbReference type="Proteomes" id="UP000782705">
    <property type="component" value="Unassembled WGS sequence"/>
</dbReference>
<dbReference type="InterPro" id="IPR013785">
    <property type="entry name" value="Aldolase_TIM"/>
</dbReference>
<gene>
    <name evidence="5" type="ORF">BAU17_05045</name>
</gene>
<dbReference type="EMBL" id="MAEL01000023">
    <property type="protein sequence ID" value="KAF1305146.1"/>
    <property type="molecule type" value="Genomic_DNA"/>
</dbReference>
<dbReference type="CDD" id="cd00408">
    <property type="entry name" value="DHDPS-like"/>
    <property type="match status" value="1"/>
</dbReference>
<dbReference type="SMART" id="SM01130">
    <property type="entry name" value="DHDPS"/>
    <property type="match status" value="1"/>
</dbReference>
<evidence type="ECO:0000256" key="2">
    <source>
        <dbReference type="ARBA" id="ARBA00023239"/>
    </source>
</evidence>
<reference evidence="5 6" key="1">
    <citation type="submission" date="2016-06" db="EMBL/GenBank/DDBJ databases">
        <title>Four novel species of enterococci isolated from chicken manure.</title>
        <authorList>
            <person name="Van Tyne D."/>
        </authorList>
    </citation>
    <scope>NUCLEOTIDE SEQUENCE [LARGE SCALE GENOMIC DNA]</scope>
    <source>
        <strain evidence="5 6">CU12B</strain>
    </source>
</reference>
<evidence type="ECO:0000256" key="4">
    <source>
        <dbReference type="PIRNR" id="PIRNR001365"/>
    </source>
</evidence>
<evidence type="ECO:0000313" key="5">
    <source>
        <dbReference type="EMBL" id="KAF1305146.1"/>
    </source>
</evidence>
<accession>A0ABQ6Z2C0</accession>
<evidence type="ECO:0000313" key="6">
    <source>
        <dbReference type="Proteomes" id="UP000782705"/>
    </source>
</evidence>
<dbReference type="PIRSF" id="PIRSF001365">
    <property type="entry name" value="DHDPS"/>
    <property type="match status" value="1"/>
</dbReference>
<organism evidence="5 6">
    <name type="scientific">Candidatus Enterococcus willemsii</name>
    <dbReference type="NCBI Taxonomy" id="1857215"/>
    <lineage>
        <taxon>Bacteria</taxon>
        <taxon>Bacillati</taxon>
        <taxon>Bacillota</taxon>
        <taxon>Bacilli</taxon>
        <taxon>Lactobacillales</taxon>
        <taxon>Enterococcaceae</taxon>
        <taxon>Enterococcus</taxon>
    </lineage>
</organism>
<dbReference type="Pfam" id="PF00701">
    <property type="entry name" value="DHDPS"/>
    <property type="match status" value="1"/>
</dbReference>
<comment type="caution">
    <text evidence="5">The sequence shown here is derived from an EMBL/GenBank/DDBJ whole genome shotgun (WGS) entry which is preliminary data.</text>
</comment>
<dbReference type="RefSeq" id="WP_161901453.1">
    <property type="nucleotide sequence ID" value="NZ_MAEL01000023.1"/>
</dbReference>
<keyword evidence="2 4" id="KW-0456">Lyase</keyword>
<dbReference type="PANTHER" id="PTHR12128">
    <property type="entry name" value="DIHYDRODIPICOLINATE SYNTHASE"/>
    <property type="match status" value="1"/>
</dbReference>
<dbReference type="PANTHER" id="PTHR12128:SF66">
    <property type="entry name" value="4-HYDROXY-2-OXOGLUTARATE ALDOLASE, MITOCHONDRIAL"/>
    <property type="match status" value="1"/>
</dbReference>
<dbReference type="PROSITE" id="PS00666">
    <property type="entry name" value="DHDPS_2"/>
    <property type="match status" value="1"/>
</dbReference>
<dbReference type="InterPro" id="IPR020625">
    <property type="entry name" value="Schiff_base-form_aldolases_AS"/>
</dbReference>
<evidence type="ECO:0000256" key="3">
    <source>
        <dbReference type="ARBA" id="ARBA00023270"/>
    </source>
</evidence>
<keyword evidence="3" id="KW-0704">Schiff base</keyword>
<name>A0ABQ6Z2C0_9ENTE</name>
<protein>
    <submittedName>
        <fullName evidence="5">Dihydrodipicolinate synthase family protein</fullName>
    </submittedName>
</protein>
<dbReference type="Gene3D" id="3.20.20.70">
    <property type="entry name" value="Aldolase class I"/>
    <property type="match status" value="1"/>
</dbReference>
<proteinExistence type="inferred from homology"/>
<comment type="similarity">
    <text evidence="1 4">Belongs to the DapA family.</text>
</comment>
<dbReference type="PRINTS" id="PR00146">
    <property type="entry name" value="DHPICSNTHASE"/>
</dbReference>
<dbReference type="SUPFAM" id="SSF51569">
    <property type="entry name" value="Aldolase"/>
    <property type="match status" value="1"/>
</dbReference>